<dbReference type="STRING" id="6669.E9GU69"/>
<protein>
    <submittedName>
        <fullName evidence="2">Uncharacterized protein</fullName>
    </submittedName>
</protein>
<keyword evidence="1" id="KW-0812">Transmembrane</keyword>
<keyword evidence="3" id="KW-1185">Reference proteome</keyword>
<evidence type="ECO:0000256" key="1">
    <source>
        <dbReference type="SAM" id="Phobius"/>
    </source>
</evidence>
<proteinExistence type="predicted"/>
<dbReference type="HOGENOM" id="CLU_2266395_0_0_1"/>
<keyword evidence="1" id="KW-0472">Membrane</keyword>
<organism evidence="2 3">
    <name type="scientific">Daphnia pulex</name>
    <name type="common">Water flea</name>
    <dbReference type="NCBI Taxonomy" id="6669"/>
    <lineage>
        <taxon>Eukaryota</taxon>
        <taxon>Metazoa</taxon>
        <taxon>Ecdysozoa</taxon>
        <taxon>Arthropoda</taxon>
        <taxon>Crustacea</taxon>
        <taxon>Branchiopoda</taxon>
        <taxon>Diplostraca</taxon>
        <taxon>Cladocera</taxon>
        <taxon>Anomopoda</taxon>
        <taxon>Daphniidae</taxon>
        <taxon>Daphnia</taxon>
    </lineage>
</organism>
<dbReference type="GO" id="GO:0032543">
    <property type="term" value="P:mitochondrial translation"/>
    <property type="evidence" value="ECO:0007669"/>
    <property type="project" value="InterPro"/>
</dbReference>
<dbReference type="Proteomes" id="UP000000305">
    <property type="component" value="Unassembled WGS sequence"/>
</dbReference>
<dbReference type="InterPro" id="IPR039848">
    <property type="entry name" value="Ribosomal_mS35_mt"/>
</dbReference>
<keyword evidence="1" id="KW-1133">Transmembrane helix</keyword>
<dbReference type="KEGG" id="dpx:DAPPUDRAFT_248333"/>
<sequence length="103" mass="11787">MKTRQWQDTLRKRETLILIIISLVCGGGLDWCYPELLRLVKERYNPEIEVLTIVSDRCPLRKQNVNCAMYLLNVPSASLGFIVYARVVAVRCGTLLQASSLCW</sequence>
<dbReference type="GO" id="GO:0005763">
    <property type="term" value="C:mitochondrial small ribosomal subunit"/>
    <property type="evidence" value="ECO:0000318"/>
    <property type="project" value="GO_Central"/>
</dbReference>
<accession>E9GU69</accession>
<evidence type="ECO:0000313" key="2">
    <source>
        <dbReference type="EMBL" id="EFX76982.1"/>
    </source>
</evidence>
<dbReference type="GO" id="GO:0003735">
    <property type="term" value="F:structural constituent of ribosome"/>
    <property type="evidence" value="ECO:0000318"/>
    <property type="project" value="GO_Central"/>
</dbReference>
<evidence type="ECO:0000313" key="3">
    <source>
        <dbReference type="Proteomes" id="UP000000305"/>
    </source>
</evidence>
<feature type="transmembrane region" description="Helical" evidence="1">
    <location>
        <begin position="15"/>
        <end position="33"/>
    </location>
</feature>
<dbReference type="PANTHER" id="PTHR13490">
    <property type="entry name" value="MITOCHONDRIAL 28S RIBOSOMAL PROTEIN S28"/>
    <property type="match status" value="1"/>
</dbReference>
<dbReference type="EMBL" id="GL732565">
    <property type="protein sequence ID" value="EFX76982.1"/>
    <property type="molecule type" value="Genomic_DNA"/>
</dbReference>
<dbReference type="PANTHER" id="PTHR13490:SF0">
    <property type="entry name" value="SMALL RIBOSOMAL SUBUNIT PROTEIN MS35"/>
    <property type="match status" value="1"/>
</dbReference>
<dbReference type="InParanoid" id="E9GU69"/>
<name>E9GU69_DAPPU</name>
<gene>
    <name evidence="2" type="ORF">DAPPUDRAFT_248333</name>
</gene>
<reference evidence="2 3" key="1">
    <citation type="journal article" date="2011" name="Science">
        <title>The ecoresponsive genome of Daphnia pulex.</title>
        <authorList>
            <person name="Colbourne J.K."/>
            <person name="Pfrender M.E."/>
            <person name="Gilbert D."/>
            <person name="Thomas W.K."/>
            <person name="Tucker A."/>
            <person name="Oakley T.H."/>
            <person name="Tokishita S."/>
            <person name="Aerts A."/>
            <person name="Arnold G.J."/>
            <person name="Basu M.K."/>
            <person name="Bauer D.J."/>
            <person name="Caceres C.E."/>
            <person name="Carmel L."/>
            <person name="Casola C."/>
            <person name="Choi J.H."/>
            <person name="Detter J.C."/>
            <person name="Dong Q."/>
            <person name="Dusheyko S."/>
            <person name="Eads B.D."/>
            <person name="Frohlich T."/>
            <person name="Geiler-Samerotte K.A."/>
            <person name="Gerlach D."/>
            <person name="Hatcher P."/>
            <person name="Jogdeo S."/>
            <person name="Krijgsveld J."/>
            <person name="Kriventseva E.V."/>
            <person name="Kultz D."/>
            <person name="Laforsch C."/>
            <person name="Lindquist E."/>
            <person name="Lopez J."/>
            <person name="Manak J.R."/>
            <person name="Muller J."/>
            <person name="Pangilinan J."/>
            <person name="Patwardhan R.P."/>
            <person name="Pitluck S."/>
            <person name="Pritham E.J."/>
            <person name="Rechtsteiner A."/>
            <person name="Rho M."/>
            <person name="Rogozin I.B."/>
            <person name="Sakarya O."/>
            <person name="Salamov A."/>
            <person name="Schaack S."/>
            <person name="Shapiro H."/>
            <person name="Shiga Y."/>
            <person name="Skalitzky C."/>
            <person name="Smith Z."/>
            <person name="Souvorov A."/>
            <person name="Sung W."/>
            <person name="Tang Z."/>
            <person name="Tsuchiya D."/>
            <person name="Tu H."/>
            <person name="Vos H."/>
            <person name="Wang M."/>
            <person name="Wolf Y.I."/>
            <person name="Yamagata H."/>
            <person name="Yamada T."/>
            <person name="Ye Y."/>
            <person name="Shaw J.R."/>
            <person name="Andrews J."/>
            <person name="Crease T.J."/>
            <person name="Tang H."/>
            <person name="Lucas S.M."/>
            <person name="Robertson H.M."/>
            <person name="Bork P."/>
            <person name="Koonin E.V."/>
            <person name="Zdobnov E.M."/>
            <person name="Grigoriev I.V."/>
            <person name="Lynch M."/>
            <person name="Boore J.L."/>
        </authorList>
    </citation>
    <scope>NUCLEOTIDE SEQUENCE [LARGE SCALE GENOMIC DNA]</scope>
</reference>
<dbReference type="OrthoDB" id="283424at2759"/>
<dbReference type="AlphaFoldDB" id="E9GU69"/>